<dbReference type="Gene3D" id="3.10.450.50">
    <property type="match status" value="1"/>
</dbReference>
<dbReference type="InterPro" id="IPR004027">
    <property type="entry name" value="SEC_C_motif"/>
</dbReference>
<organism evidence="1 2">
    <name type="scientific">Inquilinus ginsengisoli</name>
    <dbReference type="NCBI Taxonomy" id="363840"/>
    <lineage>
        <taxon>Bacteria</taxon>
        <taxon>Pseudomonadati</taxon>
        <taxon>Pseudomonadota</taxon>
        <taxon>Alphaproteobacteria</taxon>
        <taxon>Rhodospirillales</taxon>
        <taxon>Rhodospirillaceae</taxon>
        <taxon>Inquilinus</taxon>
    </lineage>
</organism>
<dbReference type="Pfam" id="PF02810">
    <property type="entry name" value="SEC-C"/>
    <property type="match status" value="1"/>
</dbReference>
<dbReference type="EMBL" id="JAVDPW010000004">
    <property type="protein sequence ID" value="MDR6290333.1"/>
    <property type="molecule type" value="Genomic_DNA"/>
</dbReference>
<dbReference type="SUPFAM" id="SSF103642">
    <property type="entry name" value="Sec-C motif"/>
    <property type="match status" value="1"/>
</dbReference>
<accession>A0ABU1JPT1</accession>
<proteinExistence type="predicted"/>
<evidence type="ECO:0000313" key="1">
    <source>
        <dbReference type="EMBL" id="MDR6290333.1"/>
    </source>
</evidence>
<reference evidence="1 2" key="1">
    <citation type="submission" date="2023-07" db="EMBL/GenBank/DDBJ databases">
        <title>Sorghum-associated microbial communities from plants grown in Nebraska, USA.</title>
        <authorList>
            <person name="Schachtman D."/>
        </authorList>
    </citation>
    <scope>NUCLEOTIDE SEQUENCE [LARGE SCALE GENOMIC DNA]</scope>
    <source>
        <strain evidence="1 2">584</strain>
    </source>
</reference>
<dbReference type="Pfam" id="PF06685">
    <property type="entry name" value="DUF1186"/>
    <property type="match status" value="1"/>
</dbReference>
<evidence type="ECO:0008006" key="3">
    <source>
        <dbReference type="Google" id="ProtNLM"/>
    </source>
</evidence>
<protein>
    <recommendedName>
        <fullName evidence="3">DUF1186 domain-containing protein</fullName>
    </recommendedName>
</protein>
<keyword evidence="2" id="KW-1185">Reference proteome</keyword>
<dbReference type="Proteomes" id="UP001262410">
    <property type="component" value="Unassembled WGS sequence"/>
</dbReference>
<sequence>MTVDEMIRDLAAANGVLPADAMNWALEHWDDAGPRCVEFLERHAGGAQGSKGVEDALFFIIHLAGEMRETRAFPHLCRMIRGPEAEHILGDADTETLGGILINTFDGDPAPLKAVIEDAGAGDYMRDAALDALAWHCRMGAISDEEMKAYLLHLYEHMQPRDENVVWLGWVTAVFCLGYEGLAPRAERLIDDFLVPPGFMEVEDFHDELRRTLDDPERMAGFIDNHIGPFVDAVGTLSTWSDFSEDDQAELDSGLEEDDEDGDLDDLLLSDRLQVPLHSEPVTDPLRHVGRNDPCPCGSGKKYKKCCLQ</sequence>
<name>A0ABU1JPT1_9PROT</name>
<dbReference type="InterPro" id="IPR010602">
    <property type="entry name" value="DUF1186"/>
</dbReference>
<comment type="caution">
    <text evidence="1">The sequence shown here is derived from an EMBL/GenBank/DDBJ whole genome shotgun (WGS) entry which is preliminary data.</text>
</comment>
<evidence type="ECO:0000313" key="2">
    <source>
        <dbReference type="Proteomes" id="UP001262410"/>
    </source>
</evidence>
<gene>
    <name evidence="1" type="ORF">E9232_002854</name>
</gene>